<dbReference type="Pfam" id="PF02899">
    <property type="entry name" value="Phage_int_SAM_1"/>
    <property type="match status" value="1"/>
</dbReference>
<keyword evidence="4 9" id="KW-0159">Chromosome partition</keyword>
<dbReference type="PROSITE" id="PS51900">
    <property type="entry name" value="CB"/>
    <property type="match status" value="1"/>
</dbReference>
<feature type="active site" evidence="9">
    <location>
        <position position="155"/>
    </location>
</feature>
<dbReference type="GO" id="GO:0003677">
    <property type="term" value="F:DNA binding"/>
    <property type="evidence" value="ECO:0007669"/>
    <property type="project" value="UniProtKB-UniRule"/>
</dbReference>
<evidence type="ECO:0000256" key="4">
    <source>
        <dbReference type="ARBA" id="ARBA00022829"/>
    </source>
</evidence>
<reference evidence="12 13" key="1">
    <citation type="submission" date="2017-02" db="EMBL/GenBank/DDBJ databases">
        <title>Draft genome of Acidibacillus ferrooxidans Huett2.</title>
        <authorList>
            <person name="Schopf S."/>
        </authorList>
    </citation>
    <scope>NUCLEOTIDE SEQUENCE [LARGE SCALE GENOMIC DNA]</scope>
    <source>
        <strain evidence="12 13">Huett2</strain>
    </source>
</reference>
<dbReference type="GO" id="GO:0007059">
    <property type="term" value="P:chromosome segregation"/>
    <property type="evidence" value="ECO:0007669"/>
    <property type="project" value="UniProtKB-UniRule"/>
</dbReference>
<keyword evidence="2 9" id="KW-0963">Cytoplasm</keyword>
<feature type="domain" description="Tyr recombinase" evidence="10">
    <location>
        <begin position="91"/>
        <end position="273"/>
    </location>
</feature>
<evidence type="ECO:0000256" key="7">
    <source>
        <dbReference type="ARBA" id="ARBA00023172"/>
    </source>
</evidence>
<keyword evidence="5 9" id="KW-0229">DNA integration</keyword>
<dbReference type="InterPro" id="IPR004107">
    <property type="entry name" value="Integrase_SAM-like_N"/>
</dbReference>
<dbReference type="InterPro" id="IPR010998">
    <property type="entry name" value="Integrase_recombinase_N"/>
</dbReference>
<dbReference type="PANTHER" id="PTHR30349">
    <property type="entry name" value="PHAGE INTEGRASE-RELATED"/>
    <property type="match status" value="1"/>
</dbReference>
<dbReference type="SUPFAM" id="SSF47823">
    <property type="entry name" value="lambda integrase-like, N-terminal domain"/>
    <property type="match status" value="1"/>
</dbReference>
<dbReference type="HAMAP" id="MF_01808">
    <property type="entry name" value="Recomb_XerC_XerD"/>
    <property type="match status" value="1"/>
</dbReference>
<dbReference type="GO" id="GO:0009037">
    <property type="term" value="F:tyrosine-based site-specific recombinase activity"/>
    <property type="evidence" value="ECO:0007669"/>
    <property type="project" value="UniProtKB-UniRule"/>
</dbReference>
<gene>
    <name evidence="9" type="primary">xerC</name>
    <name evidence="12" type="ORF">B2M26_11580</name>
</gene>
<evidence type="ECO:0000259" key="10">
    <source>
        <dbReference type="PROSITE" id="PS51898"/>
    </source>
</evidence>
<sequence>MVAQRNYSPHTVRAYRADIHAFLESYRGAPGSISPQVIRSYLATLMARGVGKRTIARKVSALRSFHRALCIQGSEDMNAANHVNLPKMDRKLPSFLTIDEMHELLKLPGTSTPLGMRDQAILEFLYATGTRVSECVALNVNDLDLRTFSIRIMGKGQKERVVLFGRRAANAVSDYLEQGRATLADVNEKALFVNRNGGRLTDRSVRRMLDRYIDQLAITKRISPHSIRHTFATHMLEGGADLRVVQELLGHASLSSTQIYTHTAREHLVRVYEAAHPRAHSNSMAE</sequence>
<dbReference type="AlphaFoldDB" id="A0A1V4ES70"/>
<dbReference type="Gene3D" id="1.10.443.10">
    <property type="entry name" value="Intergrase catalytic core"/>
    <property type="match status" value="1"/>
</dbReference>
<dbReference type="GO" id="GO:0005737">
    <property type="term" value="C:cytoplasm"/>
    <property type="evidence" value="ECO:0007669"/>
    <property type="project" value="UniProtKB-SubCell"/>
</dbReference>
<keyword evidence="7 9" id="KW-0233">DNA recombination</keyword>
<dbReference type="CDD" id="cd00798">
    <property type="entry name" value="INT_XerDC_C"/>
    <property type="match status" value="1"/>
</dbReference>
<feature type="domain" description="Core-binding (CB)" evidence="11">
    <location>
        <begin position="1"/>
        <end position="70"/>
    </location>
</feature>
<dbReference type="NCBIfam" id="NF040815">
    <property type="entry name" value="recomb_XerA_Arch"/>
    <property type="match status" value="1"/>
</dbReference>
<dbReference type="InterPro" id="IPR013762">
    <property type="entry name" value="Integrase-like_cat_sf"/>
</dbReference>
<organism evidence="12 13">
    <name type="scientific">Ferroacidibacillus organovorans</name>
    <dbReference type="NCBI Taxonomy" id="1765683"/>
    <lineage>
        <taxon>Bacteria</taxon>
        <taxon>Bacillati</taxon>
        <taxon>Bacillota</taxon>
        <taxon>Bacilli</taxon>
        <taxon>Bacillales</taxon>
        <taxon>Alicyclobacillaceae</taxon>
        <taxon>Ferroacidibacillus</taxon>
    </lineage>
</organism>
<dbReference type="InterPro" id="IPR023009">
    <property type="entry name" value="Tyrosine_recombinase_XerC/XerD"/>
</dbReference>
<evidence type="ECO:0000256" key="3">
    <source>
        <dbReference type="ARBA" id="ARBA00022618"/>
    </source>
</evidence>
<dbReference type="GO" id="GO:0051301">
    <property type="term" value="P:cell division"/>
    <property type="evidence" value="ECO:0007669"/>
    <property type="project" value="UniProtKB-KW"/>
</dbReference>
<evidence type="ECO:0000256" key="2">
    <source>
        <dbReference type="ARBA" id="ARBA00022490"/>
    </source>
</evidence>
<evidence type="ECO:0000256" key="6">
    <source>
        <dbReference type="ARBA" id="ARBA00023125"/>
    </source>
</evidence>
<comment type="function">
    <text evidence="9">Site-specific tyrosine recombinase, which acts by catalyzing the cutting and rejoining of the recombining DNA molecules. The XerC-XerD complex is essential to convert dimers of the bacterial chromosome into monomers to permit their segregation at cell division. It also contributes to the segregational stability of plasmids.</text>
</comment>
<accession>A0A1V4ES70</accession>
<evidence type="ECO:0000313" key="12">
    <source>
        <dbReference type="EMBL" id="OPG15741.1"/>
    </source>
</evidence>
<evidence type="ECO:0000259" key="11">
    <source>
        <dbReference type="PROSITE" id="PS51900"/>
    </source>
</evidence>
<comment type="caution">
    <text evidence="12">The sequence shown here is derived from an EMBL/GenBank/DDBJ whole genome shotgun (WGS) entry which is preliminary data.</text>
</comment>
<feature type="active site" evidence="9">
    <location>
        <position position="131"/>
    </location>
</feature>
<protein>
    <recommendedName>
        <fullName evidence="9">Tyrosine recombinase XerC</fullName>
    </recommendedName>
</protein>
<dbReference type="EMBL" id="MWPS01000027">
    <property type="protein sequence ID" value="OPG15741.1"/>
    <property type="molecule type" value="Genomic_DNA"/>
</dbReference>
<comment type="similarity">
    <text evidence="9">Belongs to the 'phage' integrase family. XerC subfamily.</text>
</comment>
<keyword evidence="13" id="KW-1185">Reference proteome</keyword>
<keyword evidence="3 9" id="KW-0132">Cell division</keyword>
<dbReference type="InterPro" id="IPR044068">
    <property type="entry name" value="CB"/>
</dbReference>
<evidence type="ECO:0000256" key="5">
    <source>
        <dbReference type="ARBA" id="ARBA00022908"/>
    </source>
</evidence>
<feature type="active site" description="O-(3'-phospho-DNA)-tyrosine intermediate" evidence="9">
    <location>
        <position position="260"/>
    </location>
</feature>
<evidence type="ECO:0000256" key="8">
    <source>
        <dbReference type="ARBA" id="ARBA00023306"/>
    </source>
</evidence>
<evidence type="ECO:0000256" key="1">
    <source>
        <dbReference type="ARBA" id="ARBA00004496"/>
    </source>
</evidence>
<dbReference type="Proteomes" id="UP000190229">
    <property type="component" value="Unassembled WGS sequence"/>
</dbReference>
<dbReference type="InterPro" id="IPR011010">
    <property type="entry name" value="DNA_brk_join_enz"/>
</dbReference>
<proteinExistence type="inferred from homology"/>
<dbReference type="InterPro" id="IPR050090">
    <property type="entry name" value="Tyrosine_recombinase_XerCD"/>
</dbReference>
<feature type="active site" evidence="9">
    <location>
        <position position="228"/>
    </location>
</feature>
<evidence type="ECO:0000313" key="13">
    <source>
        <dbReference type="Proteomes" id="UP000190229"/>
    </source>
</evidence>
<comment type="subcellular location">
    <subcellularLocation>
        <location evidence="1 9">Cytoplasm</location>
    </subcellularLocation>
</comment>
<feature type="active site" evidence="9">
    <location>
        <position position="225"/>
    </location>
</feature>
<dbReference type="Pfam" id="PF00589">
    <property type="entry name" value="Phage_integrase"/>
    <property type="match status" value="1"/>
</dbReference>
<keyword evidence="6 9" id="KW-0238">DNA-binding</keyword>
<name>A0A1V4ES70_9BACL</name>
<dbReference type="SUPFAM" id="SSF56349">
    <property type="entry name" value="DNA breaking-rejoining enzymes"/>
    <property type="match status" value="1"/>
</dbReference>
<comment type="subunit">
    <text evidence="9">Forms a cyclic heterotetrameric complex composed of two molecules of XerC and two molecules of XerD.</text>
</comment>
<dbReference type="GO" id="GO:0006313">
    <property type="term" value="P:DNA transposition"/>
    <property type="evidence" value="ECO:0007669"/>
    <property type="project" value="UniProtKB-UniRule"/>
</dbReference>
<evidence type="ECO:0000256" key="9">
    <source>
        <dbReference type="HAMAP-Rule" id="MF_01808"/>
    </source>
</evidence>
<dbReference type="PANTHER" id="PTHR30349:SF77">
    <property type="entry name" value="TYROSINE RECOMBINASE XERC"/>
    <property type="match status" value="1"/>
</dbReference>
<feature type="active site" evidence="9">
    <location>
        <position position="251"/>
    </location>
</feature>
<keyword evidence="8 9" id="KW-0131">Cell cycle</keyword>
<dbReference type="PROSITE" id="PS51898">
    <property type="entry name" value="TYR_RECOMBINASE"/>
    <property type="match status" value="1"/>
</dbReference>
<dbReference type="NCBIfam" id="NF001399">
    <property type="entry name" value="PRK00283.1"/>
    <property type="match status" value="1"/>
</dbReference>
<dbReference type="InterPro" id="IPR002104">
    <property type="entry name" value="Integrase_catalytic"/>
</dbReference>
<dbReference type="Gene3D" id="1.10.150.130">
    <property type="match status" value="1"/>
</dbReference>